<dbReference type="PANTHER" id="PTHR43352">
    <property type="entry name" value="ACETYL-COA SYNTHETASE"/>
    <property type="match status" value="1"/>
</dbReference>
<dbReference type="InterPro" id="IPR025110">
    <property type="entry name" value="AMP-bd_C"/>
</dbReference>
<dbReference type="InterPro" id="IPR000873">
    <property type="entry name" value="AMP-dep_synth/lig_dom"/>
</dbReference>
<reference evidence="4" key="1">
    <citation type="submission" date="2018-05" db="EMBL/GenBank/DDBJ databases">
        <authorList>
            <person name="Lanie J.A."/>
            <person name="Ng W.-L."/>
            <person name="Kazmierczak K.M."/>
            <person name="Andrzejewski T.M."/>
            <person name="Davidsen T.M."/>
            <person name="Wayne K.J."/>
            <person name="Tettelin H."/>
            <person name="Glass J.I."/>
            <person name="Rusch D."/>
            <person name="Podicherti R."/>
            <person name="Tsui H.-C.T."/>
            <person name="Winkler M.E."/>
        </authorList>
    </citation>
    <scope>NUCLEOTIDE SEQUENCE</scope>
</reference>
<dbReference type="GO" id="GO:0044550">
    <property type="term" value="P:secondary metabolite biosynthetic process"/>
    <property type="evidence" value="ECO:0007669"/>
    <property type="project" value="TreeGrafter"/>
</dbReference>
<dbReference type="Gene3D" id="3.30.300.30">
    <property type="match status" value="1"/>
</dbReference>
<organism evidence="4">
    <name type="scientific">marine metagenome</name>
    <dbReference type="NCBI Taxonomy" id="408172"/>
    <lineage>
        <taxon>unclassified sequences</taxon>
        <taxon>metagenomes</taxon>
        <taxon>ecological metagenomes</taxon>
    </lineage>
</organism>
<keyword evidence="1" id="KW-0436">Ligase</keyword>
<dbReference type="GO" id="GO:0016878">
    <property type="term" value="F:acid-thiol ligase activity"/>
    <property type="evidence" value="ECO:0007669"/>
    <property type="project" value="TreeGrafter"/>
</dbReference>
<dbReference type="InterPro" id="IPR020845">
    <property type="entry name" value="AMP-binding_CS"/>
</dbReference>
<evidence type="ECO:0000313" key="4">
    <source>
        <dbReference type="EMBL" id="SUZ87783.1"/>
    </source>
</evidence>
<dbReference type="Pfam" id="PF13193">
    <property type="entry name" value="AMP-binding_C"/>
    <property type="match status" value="1"/>
</dbReference>
<dbReference type="PANTHER" id="PTHR43352:SF1">
    <property type="entry name" value="ANTHRANILATE--COA LIGASE"/>
    <property type="match status" value="1"/>
</dbReference>
<sequence length="527" mass="58187">MSNYPPIPKRLNMAGVTLDKNVIEGRGEQTALYFGDTKVTFRELQQRVNACGNALRALGLEQGDRFAIRSNNCPEYLVAFLAGLKIGCVPIPTNSLFRVWELEHILTNSGAKAVLTTGALLEPILEVQDRCPSVEHIITFDDHTAAGVRSFADLVQGHSTELEAADTASDDTAFIIYTSGTTGEPKGVEHAHRWIIATGDPISNVLMRLTPEDICFSPLEVSFIYALGCNFLYPYYSGAAVAMTPGRFDPELTLDAIAKIQPTVLIAVPTLFRRLFALGDRLEKYNLNSLRAGLSSGEPLPDDTLREARERLNIEIYDCLGQTEIHIFMNPDPTRKLGSLGRPLPGHIVTVLTDDGKEAAPDEIGHLVIKGDDPGLTLGYRGRPDLWSQTQKNGWYYTKDLAYKDEEGYFWYVSRSDDLIKSRAYLISPREIESALMDHSAVLEAGVIGVPDDMIGQRIKAYVILRPNHDASDVLAEEITKSVGEKIAFFKIPKELVFVETLPRTATGKLMRRELRAGTTDSGQADS</sequence>
<dbReference type="AlphaFoldDB" id="A0A381REV5"/>
<dbReference type="PROSITE" id="PS00455">
    <property type="entry name" value="AMP_BINDING"/>
    <property type="match status" value="1"/>
</dbReference>
<dbReference type="Pfam" id="PF00501">
    <property type="entry name" value="AMP-binding"/>
    <property type="match status" value="1"/>
</dbReference>
<accession>A0A381REV5</accession>
<feature type="domain" description="AMP-dependent synthetase/ligase" evidence="2">
    <location>
        <begin position="24"/>
        <end position="380"/>
    </location>
</feature>
<proteinExistence type="predicted"/>
<gene>
    <name evidence="4" type="ORF">METZ01_LOCUS40637</name>
</gene>
<dbReference type="EMBL" id="UINC01001739">
    <property type="protein sequence ID" value="SUZ87783.1"/>
    <property type="molecule type" value="Genomic_DNA"/>
</dbReference>
<protein>
    <recommendedName>
        <fullName evidence="5">AMP-dependent synthetase/ligase domain-containing protein</fullName>
    </recommendedName>
</protein>
<dbReference type="InterPro" id="IPR045851">
    <property type="entry name" value="AMP-bd_C_sf"/>
</dbReference>
<feature type="domain" description="AMP-binding enzyme C-terminal" evidence="3">
    <location>
        <begin position="431"/>
        <end position="509"/>
    </location>
</feature>
<evidence type="ECO:0000259" key="2">
    <source>
        <dbReference type="Pfam" id="PF00501"/>
    </source>
</evidence>
<evidence type="ECO:0000256" key="1">
    <source>
        <dbReference type="ARBA" id="ARBA00022598"/>
    </source>
</evidence>
<evidence type="ECO:0008006" key="5">
    <source>
        <dbReference type="Google" id="ProtNLM"/>
    </source>
</evidence>
<dbReference type="Gene3D" id="3.40.50.12780">
    <property type="entry name" value="N-terminal domain of ligase-like"/>
    <property type="match status" value="1"/>
</dbReference>
<evidence type="ECO:0000259" key="3">
    <source>
        <dbReference type="Pfam" id="PF13193"/>
    </source>
</evidence>
<name>A0A381REV5_9ZZZZ</name>
<dbReference type="InterPro" id="IPR042099">
    <property type="entry name" value="ANL_N_sf"/>
</dbReference>
<dbReference type="SUPFAM" id="SSF56801">
    <property type="entry name" value="Acetyl-CoA synthetase-like"/>
    <property type="match status" value="1"/>
</dbReference>